<dbReference type="AlphaFoldDB" id="A0A4R6U230"/>
<dbReference type="OrthoDB" id="8662382at2"/>
<dbReference type="EMBL" id="SNYL01000021">
    <property type="protein sequence ID" value="TDQ38415.1"/>
    <property type="molecule type" value="Genomic_DNA"/>
</dbReference>
<dbReference type="PROSITE" id="PS51257">
    <property type="entry name" value="PROKAR_LIPOPROTEIN"/>
    <property type="match status" value="1"/>
</dbReference>
<dbReference type="RefSeq" id="WP_133599326.1">
    <property type="nucleotide sequence ID" value="NZ_SNYL01000021.1"/>
</dbReference>
<accession>A0A4R6U230</accession>
<organism evidence="1 2">
    <name type="scientific">Tepidicella xavieri</name>
    <dbReference type="NCBI Taxonomy" id="360241"/>
    <lineage>
        <taxon>Bacteria</taxon>
        <taxon>Pseudomonadati</taxon>
        <taxon>Pseudomonadota</taxon>
        <taxon>Betaproteobacteria</taxon>
        <taxon>Burkholderiales</taxon>
        <taxon>Tepidicella</taxon>
    </lineage>
</organism>
<proteinExistence type="predicted"/>
<evidence type="ECO:0000313" key="1">
    <source>
        <dbReference type="EMBL" id="TDQ38415.1"/>
    </source>
</evidence>
<gene>
    <name evidence="1" type="ORF">DFR43_12121</name>
</gene>
<name>A0A4R6U230_9BURK</name>
<keyword evidence="2" id="KW-1185">Reference proteome</keyword>
<dbReference type="Proteomes" id="UP000295510">
    <property type="component" value="Unassembled WGS sequence"/>
</dbReference>
<reference evidence="1 2" key="1">
    <citation type="submission" date="2019-03" db="EMBL/GenBank/DDBJ databases">
        <title>Genomic Encyclopedia of Type Strains, Phase IV (KMG-IV): sequencing the most valuable type-strain genomes for metagenomic binning, comparative biology and taxonomic classification.</title>
        <authorList>
            <person name="Goeker M."/>
        </authorList>
    </citation>
    <scope>NUCLEOTIDE SEQUENCE [LARGE SCALE GENOMIC DNA]</scope>
    <source>
        <strain evidence="1 2">DSM 19605</strain>
    </source>
</reference>
<protein>
    <recommendedName>
        <fullName evidence="3">Lipoprotein</fullName>
    </recommendedName>
</protein>
<evidence type="ECO:0000313" key="2">
    <source>
        <dbReference type="Proteomes" id="UP000295510"/>
    </source>
</evidence>
<evidence type="ECO:0008006" key="3">
    <source>
        <dbReference type="Google" id="ProtNLM"/>
    </source>
</evidence>
<sequence length="81" mass="8950">MNRTRLFQIAFIAVGAAWLVGCGESPQHLTASGVKPDTPAYQGAGASQFVERGWQPGDRTSWEQQLRARAAYGQNEYTRVH</sequence>
<comment type="caution">
    <text evidence="1">The sequence shown here is derived from an EMBL/GenBank/DDBJ whole genome shotgun (WGS) entry which is preliminary data.</text>
</comment>